<feature type="binding site" evidence="13">
    <location>
        <position position="33"/>
    </location>
    <ligand>
        <name>NADPH</name>
        <dbReference type="ChEBI" id="CHEBI:57783"/>
    </ligand>
</feature>
<dbReference type="InterPro" id="IPR006109">
    <property type="entry name" value="G3P_DH_NAD-dep_C"/>
</dbReference>
<evidence type="ECO:0000259" key="19">
    <source>
        <dbReference type="Pfam" id="PF07479"/>
    </source>
</evidence>
<dbReference type="SUPFAM" id="SSF51735">
    <property type="entry name" value="NAD(P)-binding Rossmann-fold domains"/>
    <property type="match status" value="1"/>
</dbReference>
<dbReference type="GO" id="GO:0051287">
    <property type="term" value="F:NAD binding"/>
    <property type="evidence" value="ECO:0007669"/>
    <property type="project" value="InterPro"/>
</dbReference>
<evidence type="ECO:0000256" key="15">
    <source>
        <dbReference type="PIRSR" id="PIRSR000114-2"/>
    </source>
</evidence>
<gene>
    <name evidence="13" type="primary">gpsA</name>
    <name evidence="20" type="ORF">AVDCRST_MAG59-4099</name>
</gene>
<keyword evidence="6 13" id="KW-0443">Lipid metabolism</keyword>
<dbReference type="PIRSF" id="PIRSF000114">
    <property type="entry name" value="Glycerol-3-P_dh"/>
    <property type="match status" value="1"/>
</dbReference>
<feature type="domain" description="Glycerol-3-phosphate dehydrogenase NAD-dependent C-terminal" evidence="19">
    <location>
        <begin position="181"/>
        <end position="321"/>
    </location>
</feature>
<comment type="pathway">
    <text evidence="13">Membrane lipid metabolism; glycerophospholipid metabolism.</text>
</comment>
<evidence type="ECO:0000256" key="12">
    <source>
        <dbReference type="ARBA" id="ARBA00080511"/>
    </source>
</evidence>
<keyword evidence="13" id="KW-0963">Cytoplasm</keyword>
<evidence type="ECO:0000256" key="10">
    <source>
        <dbReference type="ARBA" id="ARBA00066687"/>
    </source>
</evidence>
<protein>
    <recommendedName>
        <fullName evidence="11 13">Glycerol-3-phosphate dehydrogenase [NAD(P)+]</fullName>
        <ecNumber evidence="10 13">1.1.1.94</ecNumber>
    </recommendedName>
    <alternativeName>
        <fullName evidence="13">NAD(P)(+)-dependent glycerol-3-phosphate dehydrogenase</fullName>
    </alternativeName>
    <alternativeName>
        <fullName evidence="12 13">NAD(P)H-dependent dihydroxyacetone-phosphate reductase</fullName>
    </alternativeName>
</protein>
<keyword evidence="4 13" id="KW-0560">Oxidoreductase</keyword>
<proteinExistence type="inferred from homology"/>
<feature type="binding site" evidence="13">
    <location>
        <position position="257"/>
    </location>
    <ligand>
        <name>sn-glycerol 3-phosphate</name>
        <dbReference type="ChEBI" id="CHEBI:57597"/>
    </ligand>
</feature>
<comment type="catalytic activity">
    <reaction evidence="13">
        <text>sn-glycerol 3-phosphate + NAD(+) = dihydroxyacetone phosphate + NADH + H(+)</text>
        <dbReference type="Rhea" id="RHEA:11092"/>
        <dbReference type="ChEBI" id="CHEBI:15378"/>
        <dbReference type="ChEBI" id="CHEBI:57540"/>
        <dbReference type="ChEBI" id="CHEBI:57597"/>
        <dbReference type="ChEBI" id="CHEBI:57642"/>
        <dbReference type="ChEBI" id="CHEBI:57945"/>
        <dbReference type="EC" id="1.1.1.94"/>
    </reaction>
</comment>
<dbReference type="FunFam" id="1.10.1040.10:FF:000001">
    <property type="entry name" value="Glycerol-3-phosphate dehydrogenase [NAD(P)+]"/>
    <property type="match status" value="1"/>
</dbReference>
<dbReference type="InterPro" id="IPR006168">
    <property type="entry name" value="G3P_DH_NAD-dep"/>
</dbReference>
<feature type="binding site" evidence="13">
    <location>
        <position position="13"/>
    </location>
    <ligand>
        <name>NADPH</name>
        <dbReference type="ChEBI" id="CHEBI:57783"/>
    </ligand>
</feature>
<dbReference type="InterPro" id="IPR013328">
    <property type="entry name" value="6PGD_dom2"/>
</dbReference>
<feature type="active site" description="Proton acceptor" evidence="13 14">
    <location>
        <position position="192"/>
    </location>
</feature>
<feature type="binding site" evidence="13">
    <location>
        <position position="280"/>
    </location>
    <ligand>
        <name>NADPH</name>
        <dbReference type="ChEBI" id="CHEBI:57783"/>
    </ligand>
</feature>
<feature type="binding site" evidence="13">
    <location>
        <position position="256"/>
    </location>
    <ligand>
        <name>NADPH</name>
        <dbReference type="ChEBI" id="CHEBI:57783"/>
    </ligand>
</feature>
<dbReference type="Pfam" id="PF07479">
    <property type="entry name" value="NAD_Gly3P_dh_C"/>
    <property type="match status" value="1"/>
</dbReference>
<feature type="binding site" evidence="13">
    <location>
        <position position="256"/>
    </location>
    <ligand>
        <name>sn-glycerol 3-phosphate</name>
        <dbReference type="ChEBI" id="CHEBI:57597"/>
    </ligand>
</feature>
<evidence type="ECO:0000259" key="18">
    <source>
        <dbReference type="Pfam" id="PF01210"/>
    </source>
</evidence>
<keyword evidence="5 13" id="KW-0520">NAD</keyword>
<feature type="binding site" evidence="16">
    <location>
        <position position="141"/>
    </location>
    <ligand>
        <name>NAD(+)</name>
        <dbReference type="ChEBI" id="CHEBI:57540"/>
    </ligand>
</feature>
<dbReference type="PANTHER" id="PTHR11728:SF1">
    <property type="entry name" value="GLYCEROL-3-PHOSPHATE DEHYDROGENASE [NAD(+)] 2, CHLOROPLASTIC"/>
    <property type="match status" value="1"/>
</dbReference>
<feature type="binding site" evidence="13">
    <location>
        <position position="255"/>
    </location>
    <ligand>
        <name>sn-glycerol 3-phosphate</name>
        <dbReference type="ChEBI" id="CHEBI:57597"/>
    </ligand>
</feature>
<feature type="domain" description="Glycerol-3-phosphate dehydrogenase NAD-dependent N-terminal" evidence="18">
    <location>
        <begin position="4"/>
        <end position="161"/>
    </location>
</feature>
<dbReference type="NCBIfam" id="NF000940">
    <property type="entry name" value="PRK00094.1-2"/>
    <property type="match status" value="1"/>
</dbReference>
<evidence type="ECO:0000256" key="14">
    <source>
        <dbReference type="PIRSR" id="PIRSR000114-1"/>
    </source>
</evidence>
<dbReference type="Pfam" id="PF01210">
    <property type="entry name" value="NAD_Gly3P_dh_N"/>
    <property type="match status" value="1"/>
</dbReference>
<dbReference type="GO" id="GO:0046167">
    <property type="term" value="P:glycerol-3-phosphate biosynthetic process"/>
    <property type="evidence" value="ECO:0007669"/>
    <property type="project" value="UniProtKB-UniRule"/>
</dbReference>
<evidence type="ECO:0000256" key="11">
    <source>
        <dbReference type="ARBA" id="ARBA00069372"/>
    </source>
</evidence>
<keyword evidence="8 13" id="KW-1208">Phospholipid metabolism</keyword>
<dbReference type="InterPro" id="IPR008927">
    <property type="entry name" value="6-PGluconate_DH-like_C_sf"/>
</dbReference>
<dbReference type="GO" id="GO:0008654">
    <property type="term" value="P:phospholipid biosynthetic process"/>
    <property type="evidence" value="ECO:0007669"/>
    <property type="project" value="UniProtKB-KW"/>
</dbReference>
<evidence type="ECO:0000256" key="13">
    <source>
        <dbReference type="HAMAP-Rule" id="MF_00394"/>
    </source>
</evidence>
<evidence type="ECO:0000256" key="6">
    <source>
        <dbReference type="ARBA" id="ARBA00023098"/>
    </source>
</evidence>
<evidence type="ECO:0000256" key="2">
    <source>
        <dbReference type="ARBA" id="ARBA00022516"/>
    </source>
</evidence>
<comment type="caution">
    <text evidence="13">Lacks conserved residue(s) required for the propagation of feature annotation.</text>
</comment>
<dbReference type="UniPathway" id="UPA00940"/>
<dbReference type="AlphaFoldDB" id="A0A6J4VDU3"/>
<evidence type="ECO:0000256" key="4">
    <source>
        <dbReference type="ARBA" id="ARBA00023002"/>
    </source>
</evidence>
<name>A0A6J4VDU3_9BACT</name>
<feature type="binding site" evidence="13">
    <location>
        <position position="282"/>
    </location>
    <ligand>
        <name>NADPH</name>
        <dbReference type="ChEBI" id="CHEBI:57783"/>
    </ligand>
</feature>
<feature type="binding site" evidence="15">
    <location>
        <position position="106"/>
    </location>
    <ligand>
        <name>substrate</name>
    </ligand>
</feature>
<evidence type="ECO:0000256" key="16">
    <source>
        <dbReference type="PIRSR" id="PIRSR000114-3"/>
    </source>
</evidence>
<evidence type="ECO:0000256" key="1">
    <source>
        <dbReference type="ARBA" id="ARBA00011009"/>
    </source>
</evidence>
<reference evidence="20" key="1">
    <citation type="submission" date="2020-02" db="EMBL/GenBank/DDBJ databases">
        <authorList>
            <person name="Meier V. D."/>
        </authorList>
    </citation>
    <scope>NUCLEOTIDE SEQUENCE</scope>
    <source>
        <strain evidence="20">AVDCRST_MAG59</strain>
    </source>
</reference>
<dbReference type="PANTHER" id="PTHR11728">
    <property type="entry name" value="GLYCEROL-3-PHOSPHATE DEHYDROGENASE"/>
    <property type="match status" value="1"/>
</dbReference>
<dbReference type="GO" id="GO:0005975">
    <property type="term" value="P:carbohydrate metabolic process"/>
    <property type="evidence" value="ECO:0007669"/>
    <property type="project" value="InterPro"/>
</dbReference>
<keyword evidence="7 13" id="KW-0594">Phospholipid biosynthesis</keyword>
<dbReference type="FunFam" id="3.40.50.720:FF:000019">
    <property type="entry name" value="Glycerol-3-phosphate dehydrogenase [NAD(P)+]"/>
    <property type="match status" value="1"/>
</dbReference>
<evidence type="ECO:0000256" key="9">
    <source>
        <dbReference type="ARBA" id="ARBA00052716"/>
    </source>
</evidence>
<comment type="catalytic activity">
    <reaction evidence="9">
        <text>sn-glycerol 3-phosphate + NADP(+) = dihydroxyacetone phosphate + NADPH + H(+)</text>
        <dbReference type="Rhea" id="RHEA:11096"/>
        <dbReference type="ChEBI" id="CHEBI:15378"/>
        <dbReference type="ChEBI" id="CHEBI:57597"/>
        <dbReference type="ChEBI" id="CHEBI:57642"/>
        <dbReference type="ChEBI" id="CHEBI:57783"/>
        <dbReference type="ChEBI" id="CHEBI:58349"/>
        <dbReference type="EC" id="1.1.1.94"/>
    </reaction>
    <physiologicalReaction direction="right-to-left" evidence="9">
        <dbReference type="Rhea" id="RHEA:11098"/>
    </physiologicalReaction>
</comment>
<sequence length="340" mass="34734">MVGKVAVLGAGSWGTTLAVVAARAGRSVALWERTPERAAEIERTRRNARFLPDLLLPPTVTVTSDLAAACDGAAVVLLVVPTHAMHETAAAFAALGVSPVVASAAKGLERSSLLRMTETIAAAAPHLPPERIAAISGPNLAGEIAAGQAAATVVAAPDPDAAEAVRTALMTSRFRLYTHDDVVGVEIAGALKNVIALGAGMGDALGAGDNAKAAFVTRGLAEIARLGVALGANPLTFAGLAGIGDLIATCASPLSRNRRVGQMLARGMTAADVQQQLGQVAEGIATAEAAWELGRRLGVDLPITEQVRSVVWDGKPPLAAVADLMGREPRHELDGMTADR</sequence>
<dbReference type="InterPro" id="IPR011128">
    <property type="entry name" value="G3P_DH_NAD-dep_N"/>
</dbReference>
<evidence type="ECO:0000256" key="8">
    <source>
        <dbReference type="ARBA" id="ARBA00023264"/>
    </source>
</evidence>
<dbReference type="PROSITE" id="PS00957">
    <property type="entry name" value="NAD_G3PDH"/>
    <property type="match status" value="1"/>
</dbReference>
<feature type="binding site" evidence="13">
    <location>
        <position position="245"/>
    </location>
    <ligand>
        <name>sn-glycerol 3-phosphate</name>
        <dbReference type="ChEBI" id="CHEBI:57597"/>
    </ligand>
</feature>
<keyword evidence="2 13" id="KW-0444">Lipid biosynthesis</keyword>
<accession>A0A6J4VDU3</accession>
<dbReference type="PRINTS" id="PR00077">
    <property type="entry name" value="GPDHDRGNASE"/>
</dbReference>
<organism evidence="20">
    <name type="scientific">uncultured Thermomicrobiales bacterium</name>
    <dbReference type="NCBI Taxonomy" id="1645740"/>
    <lineage>
        <taxon>Bacteria</taxon>
        <taxon>Pseudomonadati</taxon>
        <taxon>Thermomicrobiota</taxon>
        <taxon>Thermomicrobia</taxon>
        <taxon>Thermomicrobiales</taxon>
        <taxon>environmental samples</taxon>
    </lineage>
</organism>
<feature type="binding site" evidence="13">
    <location>
        <position position="192"/>
    </location>
    <ligand>
        <name>sn-glycerol 3-phosphate</name>
        <dbReference type="ChEBI" id="CHEBI:57597"/>
    </ligand>
</feature>
<evidence type="ECO:0000256" key="5">
    <source>
        <dbReference type="ARBA" id="ARBA00023027"/>
    </source>
</evidence>
<evidence type="ECO:0000313" key="20">
    <source>
        <dbReference type="EMBL" id="CAA9576293.1"/>
    </source>
</evidence>
<dbReference type="Gene3D" id="1.10.1040.10">
    <property type="entry name" value="N-(1-d-carboxylethyl)-l-norvaline Dehydrogenase, domain 2"/>
    <property type="match status" value="1"/>
</dbReference>
<feature type="binding site" evidence="13">
    <location>
        <position position="141"/>
    </location>
    <ligand>
        <name>NADPH</name>
        <dbReference type="ChEBI" id="CHEBI:57783"/>
    </ligand>
</feature>
<keyword evidence="3 13" id="KW-0521">NADP</keyword>
<dbReference type="SUPFAM" id="SSF48179">
    <property type="entry name" value="6-phosphogluconate dehydrogenase C-terminal domain-like"/>
    <property type="match status" value="1"/>
</dbReference>
<comment type="subcellular location">
    <subcellularLocation>
        <location evidence="13">Cytoplasm</location>
    </subcellularLocation>
</comment>
<dbReference type="GO" id="GO:0005829">
    <property type="term" value="C:cytosol"/>
    <property type="evidence" value="ECO:0007669"/>
    <property type="project" value="TreeGrafter"/>
</dbReference>
<evidence type="ECO:0000256" key="3">
    <source>
        <dbReference type="ARBA" id="ARBA00022857"/>
    </source>
</evidence>
<feature type="binding site" evidence="13">
    <location>
        <position position="137"/>
    </location>
    <ligand>
        <name>sn-glycerol 3-phosphate</name>
        <dbReference type="ChEBI" id="CHEBI:57597"/>
    </ligand>
</feature>
<dbReference type="NCBIfam" id="NF000942">
    <property type="entry name" value="PRK00094.1-4"/>
    <property type="match status" value="1"/>
</dbReference>
<feature type="binding site" evidence="15">
    <location>
        <begin position="256"/>
        <end position="257"/>
    </location>
    <ligand>
        <name>substrate</name>
    </ligand>
</feature>
<comment type="similarity">
    <text evidence="1 13 17">Belongs to the NAD-dependent glycerol-3-phosphate dehydrogenase family.</text>
</comment>
<dbReference type="InterPro" id="IPR036291">
    <property type="entry name" value="NAD(P)-bd_dom_sf"/>
</dbReference>
<dbReference type="Gene3D" id="3.40.50.720">
    <property type="entry name" value="NAD(P)-binding Rossmann-like Domain"/>
    <property type="match status" value="1"/>
</dbReference>
<dbReference type="HAMAP" id="MF_00394">
    <property type="entry name" value="NAD_Glyc3P_dehydrog"/>
    <property type="match status" value="1"/>
</dbReference>
<feature type="binding site" evidence="13">
    <location>
        <position position="106"/>
    </location>
    <ligand>
        <name>NADPH</name>
        <dbReference type="ChEBI" id="CHEBI:57783"/>
    </ligand>
</feature>
<keyword evidence="13" id="KW-0547">Nucleotide-binding</keyword>
<evidence type="ECO:0000256" key="7">
    <source>
        <dbReference type="ARBA" id="ARBA00023209"/>
    </source>
</evidence>
<comment type="function">
    <text evidence="13">Catalyzes the reduction of the glycolytic intermediate dihydroxyacetone phosphate (DHAP) to sn-glycerol 3-phosphate (G3P), the key precursor for phospholipid synthesis.</text>
</comment>
<dbReference type="EMBL" id="CADCWF010000302">
    <property type="protein sequence ID" value="CAA9576293.1"/>
    <property type="molecule type" value="Genomic_DNA"/>
</dbReference>
<feature type="binding site" evidence="13">
    <location>
        <position position="12"/>
    </location>
    <ligand>
        <name>NADPH</name>
        <dbReference type="ChEBI" id="CHEBI:57783"/>
    </ligand>
</feature>
<feature type="binding site" evidence="16">
    <location>
        <begin position="9"/>
        <end position="14"/>
    </location>
    <ligand>
        <name>NAD(+)</name>
        <dbReference type="ChEBI" id="CHEBI:57540"/>
    </ligand>
</feature>
<feature type="binding site" evidence="13">
    <location>
        <position position="106"/>
    </location>
    <ligand>
        <name>sn-glycerol 3-phosphate</name>
        <dbReference type="ChEBI" id="CHEBI:57597"/>
    </ligand>
</feature>
<dbReference type="GO" id="GO:0006650">
    <property type="term" value="P:glycerophospholipid metabolic process"/>
    <property type="evidence" value="ECO:0007669"/>
    <property type="project" value="UniProtKB-UniRule"/>
</dbReference>
<evidence type="ECO:0000256" key="17">
    <source>
        <dbReference type="RuleBase" id="RU000437"/>
    </source>
</evidence>
<dbReference type="EC" id="1.1.1.94" evidence="10 13"/>
<feature type="binding site" evidence="16">
    <location>
        <position position="256"/>
    </location>
    <ligand>
        <name>NAD(+)</name>
        <dbReference type="ChEBI" id="CHEBI:57540"/>
    </ligand>
</feature>
<dbReference type="GO" id="GO:0047952">
    <property type="term" value="F:glycerol-3-phosphate dehydrogenase [NAD(P)+] activity"/>
    <property type="evidence" value="ECO:0007669"/>
    <property type="project" value="UniProtKB-UniRule"/>
</dbReference>
<dbReference type="GO" id="GO:0046168">
    <property type="term" value="P:glycerol-3-phosphate catabolic process"/>
    <property type="evidence" value="ECO:0007669"/>
    <property type="project" value="InterPro"/>
</dbReference>